<dbReference type="GO" id="GO:0005762">
    <property type="term" value="C:mitochondrial large ribosomal subunit"/>
    <property type="evidence" value="ECO:0007669"/>
    <property type="project" value="TreeGrafter"/>
</dbReference>
<dbReference type="NCBIfam" id="TIGR01171">
    <property type="entry name" value="rplB_bact"/>
    <property type="match status" value="1"/>
</dbReference>
<keyword evidence="2 8" id="KW-0689">Ribosomal protein</keyword>
<dbReference type="Gene3D" id="2.30.30.30">
    <property type="match status" value="1"/>
</dbReference>
<dbReference type="SUPFAM" id="SSF50249">
    <property type="entry name" value="Nucleic acid-binding proteins"/>
    <property type="match status" value="1"/>
</dbReference>
<dbReference type="SMART" id="SM01382">
    <property type="entry name" value="Ribosomal_L2_C"/>
    <property type="match status" value="1"/>
</dbReference>
<proteinExistence type="inferred from homology"/>
<dbReference type="FunFam" id="4.10.950.10:FF:000001">
    <property type="entry name" value="50S ribosomal protein L2"/>
    <property type="match status" value="1"/>
</dbReference>
<dbReference type="Gene3D" id="4.10.950.10">
    <property type="entry name" value="Ribosomal protein L2, domain 3"/>
    <property type="match status" value="1"/>
</dbReference>
<dbReference type="InterPro" id="IPR012340">
    <property type="entry name" value="NA-bd_OB-fold"/>
</dbReference>
<comment type="similarity">
    <text evidence="1">Belongs to the universal ribosomal protein uL2 family.</text>
</comment>
<evidence type="ECO:0000256" key="1">
    <source>
        <dbReference type="ARBA" id="ARBA00005636"/>
    </source>
</evidence>
<dbReference type="PANTHER" id="PTHR13691">
    <property type="entry name" value="RIBOSOMAL PROTEIN L2"/>
    <property type="match status" value="1"/>
</dbReference>
<accession>A0A3T0IAS2</accession>
<evidence type="ECO:0000256" key="4">
    <source>
        <dbReference type="ARBA" id="ARBA00069872"/>
    </source>
</evidence>
<gene>
    <name evidence="8" type="primary">rpl2</name>
</gene>
<protein>
    <recommendedName>
        <fullName evidence="4">Large ribosomal subunit protein uL2m</fullName>
    </recommendedName>
</protein>
<evidence type="ECO:0000256" key="3">
    <source>
        <dbReference type="ARBA" id="ARBA00023274"/>
    </source>
</evidence>
<dbReference type="InterPro" id="IPR022671">
    <property type="entry name" value="Ribosomal_uL2_CS"/>
</dbReference>
<dbReference type="InterPro" id="IPR014722">
    <property type="entry name" value="Rib_uL2_dom2"/>
</dbReference>
<feature type="region of interest" description="Disordered" evidence="5">
    <location>
        <begin position="265"/>
        <end position="325"/>
    </location>
</feature>
<dbReference type="AlphaFoldDB" id="A0A3T0IAS2"/>
<dbReference type="GeneID" id="39110005"/>
<name>A0A3T0IAS2_9TRAC</name>
<sequence>MRNCGHRRRSCLPWANGHNKIKVQLSRPTALERVILVAQKKYLANMAIRSSRTRGTSGMRNQSVFDSANKKKVQPAGPQGGLTRGLATRAGRNNRGIITSRGRGGGHKRLYRQIDYRRGKSVPGRIVTVEYDPNRSARISLVHYGDGDKGYTLHPEEVRLGDVITTGPDAPVAAGNTLPLTHMPLGTAIHGTELARGEGGRLARAAGTAAKLIAKGGRLATLVLPSGEVRSIPQNCLAVVGQVGNVNFSNRVLGKAGSRRWLGARPGVRGTVMNPTDHPHGGGEGRAPIGRKKPATPWGRAALGRRSRKTNRYSDNHIIRRRKTS</sequence>
<evidence type="ECO:0000259" key="6">
    <source>
        <dbReference type="SMART" id="SM01382"/>
    </source>
</evidence>
<keyword evidence="3" id="KW-0687">Ribonucleoprotein</keyword>
<evidence type="ECO:0000313" key="8">
    <source>
        <dbReference type="EMBL" id="AZU95814.1"/>
    </source>
</evidence>
<dbReference type="PANTHER" id="PTHR13691:SF5">
    <property type="entry name" value="LARGE RIBOSOMAL SUBUNIT PROTEIN UL2M"/>
    <property type="match status" value="1"/>
</dbReference>
<organism evidence="8">
    <name type="scientific">Selaginella kraussiana</name>
    <dbReference type="NCBI Taxonomy" id="81964"/>
    <lineage>
        <taxon>Eukaryota</taxon>
        <taxon>Viridiplantae</taxon>
        <taxon>Streptophyta</taxon>
        <taxon>Embryophyta</taxon>
        <taxon>Tracheophyta</taxon>
        <taxon>Lycopodiopsida</taxon>
        <taxon>Selaginellales</taxon>
        <taxon>Selaginellaceae</taxon>
        <taxon>Selaginella</taxon>
    </lineage>
</organism>
<dbReference type="SMART" id="SM01383">
    <property type="entry name" value="Ribosomal_L2"/>
    <property type="match status" value="1"/>
</dbReference>
<dbReference type="RefSeq" id="YP_009555697.1">
    <property type="nucleotide sequence ID" value="NC_040926.1"/>
</dbReference>
<dbReference type="InterPro" id="IPR022666">
    <property type="entry name" value="Ribosomal_uL2_RNA-bd_dom"/>
</dbReference>
<dbReference type="InterPro" id="IPR014726">
    <property type="entry name" value="Ribosomal_uL2_dom3"/>
</dbReference>
<dbReference type="GO" id="GO:0016740">
    <property type="term" value="F:transferase activity"/>
    <property type="evidence" value="ECO:0007669"/>
    <property type="project" value="InterPro"/>
</dbReference>
<evidence type="ECO:0000259" key="7">
    <source>
        <dbReference type="SMART" id="SM01383"/>
    </source>
</evidence>
<dbReference type="HAMAP" id="MF_01320_B">
    <property type="entry name" value="Ribosomal_uL2_B"/>
    <property type="match status" value="1"/>
</dbReference>
<dbReference type="Pfam" id="PF00181">
    <property type="entry name" value="Ribosomal_L2_N"/>
    <property type="match status" value="1"/>
</dbReference>
<dbReference type="GO" id="GO:0003735">
    <property type="term" value="F:structural constituent of ribosome"/>
    <property type="evidence" value="ECO:0007669"/>
    <property type="project" value="InterPro"/>
</dbReference>
<reference evidence="8" key="1">
    <citation type="journal article" date="2018" name="New Phytol.">
        <title>Lycophyte plastid genomics: extreme variation in GC, gene and intron content and multiple inversions between a direct and inverted orientation of the rRNA repeat.</title>
        <authorList>
            <person name="Mower J.P."/>
            <person name="Ma P.F."/>
            <person name="Grewe F."/>
            <person name="Taylor A."/>
            <person name="Michael T.P."/>
            <person name="VanBuren R."/>
            <person name="Qiu Y.L."/>
        </authorList>
    </citation>
    <scope>NUCLEOTIDE SEQUENCE</scope>
</reference>
<dbReference type="InterPro" id="IPR022669">
    <property type="entry name" value="Ribosomal_uL2_C"/>
</dbReference>
<feature type="region of interest" description="Disordered" evidence="5">
    <location>
        <begin position="68"/>
        <end position="87"/>
    </location>
</feature>
<dbReference type="SUPFAM" id="SSF50104">
    <property type="entry name" value="Translation proteins SH3-like domain"/>
    <property type="match status" value="1"/>
</dbReference>
<dbReference type="PROSITE" id="PS00467">
    <property type="entry name" value="RIBOSOMAL_L2"/>
    <property type="match status" value="1"/>
</dbReference>
<dbReference type="InterPro" id="IPR008991">
    <property type="entry name" value="Translation_prot_SH3-like_sf"/>
</dbReference>
<dbReference type="Gene3D" id="2.40.50.140">
    <property type="entry name" value="Nucleic acid-binding proteins"/>
    <property type="match status" value="1"/>
</dbReference>
<feature type="domain" description="Large ribosomal subunit protein uL2 RNA-binding" evidence="7">
    <location>
        <begin position="91"/>
        <end position="166"/>
    </location>
</feature>
<dbReference type="FunFam" id="2.30.30.30:FF:000001">
    <property type="entry name" value="50S ribosomal protein L2"/>
    <property type="match status" value="1"/>
</dbReference>
<feature type="domain" description="Large ribosomal subunit protein uL2 C-terminal" evidence="6">
    <location>
        <begin position="172"/>
        <end position="301"/>
    </location>
</feature>
<evidence type="ECO:0000256" key="2">
    <source>
        <dbReference type="ARBA" id="ARBA00022980"/>
    </source>
</evidence>
<geneLocation type="plastid" evidence="8"/>
<dbReference type="EMBL" id="MH549643">
    <property type="protein sequence ID" value="AZU95814.1"/>
    <property type="molecule type" value="Genomic_DNA"/>
</dbReference>
<dbReference type="InterPro" id="IPR005880">
    <property type="entry name" value="Ribosomal_uL2_bac/org-type"/>
</dbReference>
<evidence type="ECO:0000256" key="5">
    <source>
        <dbReference type="SAM" id="MobiDB-lite"/>
    </source>
</evidence>
<dbReference type="GO" id="GO:0003723">
    <property type="term" value="F:RNA binding"/>
    <property type="evidence" value="ECO:0007669"/>
    <property type="project" value="InterPro"/>
</dbReference>
<dbReference type="GO" id="GO:0032543">
    <property type="term" value="P:mitochondrial translation"/>
    <property type="evidence" value="ECO:0007669"/>
    <property type="project" value="TreeGrafter"/>
</dbReference>
<keyword evidence="8" id="KW-0934">Plastid</keyword>
<dbReference type="InterPro" id="IPR002171">
    <property type="entry name" value="Ribosomal_uL2"/>
</dbReference>
<dbReference type="Pfam" id="PF03947">
    <property type="entry name" value="Ribosomal_L2_C"/>
    <property type="match status" value="1"/>
</dbReference>